<evidence type="ECO:0000313" key="13">
    <source>
        <dbReference type="WBParaSite" id="MBELARI_LOCUS21063"/>
    </source>
</evidence>
<feature type="transmembrane region" description="Helical" evidence="11">
    <location>
        <begin position="30"/>
        <end position="49"/>
    </location>
</feature>
<evidence type="ECO:0000256" key="10">
    <source>
        <dbReference type="ARBA" id="ARBA00023160"/>
    </source>
</evidence>
<dbReference type="PANTHER" id="PTHR11157">
    <property type="entry name" value="FATTY ACID ACYL TRANSFERASE-RELATED"/>
    <property type="match status" value="1"/>
</dbReference>
<keyword evidence="6 11" id="KW-0276">Fatty acid metabolism</keyword>
<dbReference type="GO" id="GO:0042761">
    <property type="term" value="P:very long-chain fatty acid biosynthetic process"/>
    <property type="evidence" value="ECO:0007669"/>
    <property type="project" value="TreeGrafter"/>
</dbReference>
<comment type="pathway">
    <text evidence="2">Lipid metabolism; fatty acid biosynthesis.</text>
</comment>
<feature type="transmembrane region" description="Helical" evidence="11">
    <location>
        <begin position="139"/>
        <end position="156"/>
    </location>
</feature>
<protein>
    <recommendedName>
        <fullName evidence="11">Elongation of very long chain fatty acids protein</fullName>
        <ecNumber evidence="11">2.3.1.199</ecNumber>
    </recommendedName>
    <alternativeName>
        <fullName evidence="11">Very-long-chain 3-oxoacyl-CoA synthase</fullName>
    </alternativeName>
</protein>
<dbReference type="GO" id="GO:0009922">
    <property type="term" value="F:fatty acid elongase activity"/>
    <property type="evidence" value="ECO:0007669"/>
    <property type="project" value="UniProtKB-EC"/>
</dbReference>
<dbReference type="GO" id="GO:0019367">
    <property type="term" value="P:fatty acid elongation, saturated fatty acid"/>
    <property type="evidence" value="ECO:0007669"/>
    <property type="project" value="TreeGrafter"/>
</dbReference>
<dbReference type="InterPro" id="IPR002076">
    <property type="entry name" value="ELO_fam"/>
</dbReference>
<reference evidence="13 14" key="1">
    <citation type="submission" date="2024-02" db="UniProtKB">
        <authorList>
            <consortium name="WormBaseParasite"/>
        </authorList>
    </citation>
    <scope>IDENTIFICATION</scope>
</reference>
<name>A0AAF3F3G3_9BILA</name>
<evidence type="ECO:0000313" key="12">
    <source>
        <dbReference type="Proteomes" id="UP000887575"/>
    </source>
</evidence>
<dbReference type="EC" id="2.3.1.199" evidence="11"/>
<dbReference type="GO" id="GO:0034625">
    <property type="term" value="P:fatty acid elongation, monounsaturated fatty acid"/>
    <property type="evidence" value="ECO:0007669"/>
    <property type="project" value="TreeGrafter"/>
</dbReference>
<evidence type="ECO:0000256" key="6">
    <source>
        <dbReference type="ARBA" id="ARBA00022832"/>
    </source>
</evidence>
<keyword evidence="3 11" id="KW-0444">Lipid biosynthesis</keyword>
<keyword evidence="12" id="KW-1185">Reference proteome</keyword>
<dbReference type="Pfam" id="PF01151">
    <property type="entry name" value="ELO"/>
    <property type="match status" value="1"/>
</dbReference>
<comment type="subcellular location">
    <subcellularLocation>
        <location evidence="1">Membrane</location>
        <topology evidence="1">Multi-pass membrane protein</topology>
    </subcellularLocation>
</comment>
<evidence type="ECO:0000256" key="5">
    <source>
        <dbReference type="ARBA" id="ARBA00022692"/>
    </source>
</evidence>
<evidence type="ECO:0000256" key="7">
    <source>
        <dbReference type="ARBA" id="ARBA00022989"/>
    </source>
</evidence>
<dbReference type="Proteomes" id="UP000887575">
    <property type="component" value="Unassembled WGS sequence"/>
</dbReference>
<dbReference type="WBParaSite" id="MBELARI_LOCUS21063">
    <property type="protein sequence ID" value="MBELARI_LOCUS21063"/>
    <property type="gene ID" value="MBELARI_LOCUS21063"/>
</dbReference>
<evidence type="ECO:0000313" key="14">
    <source>
        <dbReference type="WBParaSite" id="MBELARI_LOCUS59"/>
    </source>
</evidence>
<feature type="transmembrane region" description="Helical" evidence="11">
    <location>
        <begin position="232"/>
        <end position="253"/>
    </location>
</feature>
<keyword evidence="9 11" id="KW-0472">Membrane</keyword>
<organism evidence="12 13">
    <name type="scientific">Mesorhabditis belari</name>
    <dbReference type="NCBI Taxonomy" id="2138241"/>
    <lineage>
        <taxon>Eukaryota</taxon>
        <taxon>Metazoa</taxon>
        <taxon>Ecdysozoa</taxon>
        <taxon>Nematoda</taxon>
        <taxon>Chromadorea</taxon>
        <taxon>Rhabditida</taxon>
        <taxon>Rhabditina</taxon>
        <taxon>Rhabditomorpha</taxon>
        <taxon>Rhabditoidea</taxon>
        <taxon>Rhabditidae</taxon>
        <taxon>Mesorhabditinae</taxon>
        <taxon>Mesorhabditis</taxon>
    </lineage>
</organism>
<keyword evidence="7 11" id="KW-1133">Transmembrane helix</keyword>
<accession>A0AAF3F3G3</accession>
<dbReference type="GO" id="GO:0005789">
    <property type="term" value="C:endoplasmic reticulum membrane"/>
    <property type="evidence" value="ECO:0007669"/>
    <property type="project" value="TreeGrafter"/>
</dbReference>
<evidence type="ECO:0000256" key="9">
    <source>
        <dbReference type="ARBA" id="ARBA00023136"/>
    </source>
</evidence>
<dbReference type="PROSITE" id="PS01188">
    <property type="entry name" value="ELO"/>
    <property type="match status" value="1"/>
</dbReference>
<dbReference type="InterPro" id="IPR030457">
    <property type="entry name" value="ELO_CS"/>
</dbReference>
<comment type="similarity">
    <text evidence="11">Belongs to the ELO family.</text>
</comment>
<keyword evidence="8 11" id="KW-0443">Lipid metabolism</keyword>
<dbReference type="WBParaSite" id="MBELARI_LOCUS59">
    <property type="protein sequence ID" value="MBELARI_LOCUS59"/>
    <property type="gene ID" value="MBELARI_LOCUS59"/>
</dbReference>
<feature type="transmembrane region" description="Helical" evidence="11">
    <location>
        <begin position="162"/>
        <end position="181"/>
    </location>
</feature>
<evidence type="ECO:0000256" key="8">
    <source>
        <dbReference type="ARBA" id="ARBA00023098"/>
    </source>
</evidence>
<dbReference type="GO" id="GO:0034626">
    <property type="term" value="P:fatty acid elongation, polyunsaturated fatty acid"/>
    <property type="evidence" value="ECO:0007669"/>
    <property type="project" value="TreeGrafter"/>
</dbReference>
<dbReference type="GO" id="GO:0030148">
    <property type="term" value="P:sphingolipid biosynthetic process"/>
    <property type="evidence" value="ECO:0007669"/>
    <property type="project" value="TreeGrafter"/>
</dbReference>
<evidence type="ECO:0000256" key="2">
    <source>
        <dbReference type="ARBA" id="ARBA00005194"/>
    </source>
</evidence>
<sequence length="266" mass="31475">MLGMFAMLSRPPSTFRFSESVEFMENARPAGFIITLLYVITIFSIRYFLRNRKPFQLTTPLALWNLGLGIFSGVGFCVVGHETLVDIYHNGFDSAFCNPLETNILNGWSGWYQVLFVWSKVIELGDTIFIVLRKRPLIFLHWYHHIFTLNYCIWSYETMKGVHLYIGLINFAIHSFMYSYFFCRAAQFHVPSWFAKCLTMAQITQFFLSISAQFYAYYLYLKWDCKQATHFPTFYICLFMELSFVGLFSRFFYLSYISSLKKEKHH</sequence>
<feature type="transmembrane region" description="Helical" evidence="11">
    <location>
        <begin position="193"/>
        <end position="220"/>
    </location>
</feature>
<evidence type="ECO:0000256" key="1">
    <source>
        <dbReference type="ARBA" id="ARBA00004141"/>
    </source>
</evidence>
<evidence type="ECO:0000256" key="11">
    <source>
        <dbReference type="RuleBase" id="RU361115"/>
    </source>
</evidence>
<dbReference type="PANTHER" id="PTHR11157:SF27">
    <property type="entry name" value="ELONGATION OF LONG CHAIN FATTY ACIDS PROTEIN 6"/>
    <property type="match status" value="1"/>
</dbReference>
<keyword evidence="4 11" id="KW-0808">Transferase</keyword>
<feature type="transmembrane region" description="Helical" evidence="11">
    <location>
        <begin position="61"/>
        <end position="81"/>
    </location>
</feature>
<keyword evidence="5 11" id="KW-0812">Transmembrane</keyword>
<proteinExistence type="inferred from homology"/>
<comment type="catalytic activity">
    <reaction evidence="11">
        <text>a very-long-chain acyl-CoA + malonyl-CoA + H(+) = a very-long-chain 3-oxoacyl-CoA + CO2 + CoA</text>
        <dbReference type="Rhea" id="RHEA:32727"/>
        <dbReference type="ChEBI" id="CHEBI:15378"/>
        <dbReference type="ChEBI" id="CHEBI:16526"/>
        <dbReference type="ChEBI" id="CHEBI:57287"/>
        <dbReference type="ChEBI" id="CHEBI:57384"/>
        <dbReference type="ChEBI" id="CHEBI:90725"/>
        <dbReference type="ChEBI" id="CHEBI:90736"/>
        <dbReference type="EC" id="2.3.1.199"/>
    </reaction>
</comment>
<keyword evidence="10 11" id="KW-0275">Fatty acid biosynthesis</keyword>
<evidence type="ECO:0000256" key="4">
    <source>
        <dbReference type="ARBA" id="ARBA00022679"/>
    </source>
</evidence>
<dbReference type="AlphaFoldDB" id="A0AAF3F3G3"/>
<evidence type="ECO:0000256" key="3">
    <source>
        <dbReference type="ARBA" id="ARBA00022516"/>
    </source>
</evidence>